<evidence type="ECO:0000259" key="4">
    <source>
        <dbReference type="Pfam" id="PF07244"/>
    </source>
</evidence>
<dbReference type="GO" id="GO:0019867">
    <property type="term" value="C:outer membrane"/>
    <property type="evidence" value="ECO:0007669"/>
    <property type="project" value="InterPro"/>
</dbReference>
<evidence type="ECO:0000313" key="6">
    <source>
        <dbReference type="Proteomes" id="UP001139125"/>
    </source>
</evidence>
<name>A0A9X2L571_9BACT</name>
<feature type="domain" description="Bacterial surface antigen (D15)" evidence="3">
    <location>
        <begin position="593"/>
        <end position="782"/>
    </location>
</feature>
<dbReference type="AlphaFoldDB" id="A0A9X2L571"/>
<proteinExistence type="predicted"/>
<accession>A0A9X2L571</accession>
<dbReference type="Pfam" id="PF07244">
    <property type="entry name" value="POTRA"/>
    <property type="match status" value="1"/>
</dbReference>
<dbReference type="RefSeq" id="WP_255135461.1">
    <property type="nucleotide sequence ID" value="NZ_JANDBC010000003.1"/>
</dbReference>
<keyword evidence="2" id="KW-0472">Membrane</keyword>
<dbReference type="Proteomes" id="UP001139125">
    <property type="component" value="Unassembled WGS sequence"/>
</dbReference>
<keyword evidence="6" id="KW-1185">Reference proteome</keyword>
<evidence type="ECO:0000256" key="1">
    <source>
        <dbReference type="ARBA" id="ARBA00004370"/>
    </source>
</evidence>
<comment type="subcellular location">
    <subcellularLocation>
        <location evidence="1">Membrane</location>
    </subcellularLocation>
</comment>
<dbReference type="InterPro" id="IPR000184">
    <property type="entry name" value="Bac_surfAg_D15"/>
</dbReference>
<gene>
    <name evidence="5" type="ORF">NM125_13350</name>
</gene>
<dbReference type="InterPro" id="IPR010827">
    <property type="entry name" value="BamA/TamA_POTRA"/>
</dbReference>
<dbReference type="EMBL" id="JANDBC010000003">
    <property type="protein sequence ID" value="MCP9292568.1"/>
    <property type="molecule type" value="Genomic_DNA"/>
</dbReference>
<feature type="domain" description="POTRA" evidence="4">
    <location>
        <begin position="24"/>
        <end position="126"/>
    </location>
</feature>
<evidence type="ECO:0000256" key="2">
    <source>
        <dbReference type="ARBA" id="ARBA00023136"/>
    </source>
</evidence>
<evidence type="ECO:0000313" key="5">
    <source>
        <dbReference type="EMBL" id="MCP9292568.1"/>
    </source>
</evidence>
<evidence type="ECO:0000259" key="3">
    <source>
        <dbReference type="Pfam" id="PF01103"/>
    </source>
</evidence>
<reference evidence="5" key="1">
    <citation type="submission" date="2022-06" db="EMBL/GenBank/DDBJ databases">
        <title>Gracilimonas sp. CAU 1638 isolated from sea sediment.</title>
        <authorList>
            <person name="Kim W."/>
        </authorList>
    </citation>
    <scope>NUCLEOTIDE SEQUENCE</scope>
    <source>
        <strain evidence="5">CAU 1638</strain>
    </source>
</reference>
<dbReference type="Gene3D" id="2.40.160.50">
    <property type="entry name" value="membrane protein fhac: a member of the omp85/tpsb transporter family"/>
    <property type="match status" value="1"/>
</dbReference>
<dbReference type="Gene3D" id="3.10.20.310">
    <property type="entry name" value="membrane protein fhac"/>
    <property type="match status" value="1"/>
</dbReference>
<organism evidence="5 6">
    <name type="scientific">Gracilimonas sediminicola</name>
    <dbReference type="NCBI Taxonomy" id="2952158"/>
    <lineage>
        <taxon>Bacteria</taxon>
        <taxon>Pseudomonadati</taxon>
        <taxon>Balneolota</taxon>
        <taxon>Balneolia</taxon>
        <taxon>Balneolales</taxon>
        <taxon>Balneolaceae</taxon>
        <taxon>Gracilimonas</taxon>
    </lineage>
</organism>
<protein>
    <submittedName>
        <fullName evidence="5">BamA/TamA family outer membrane protein</fullName>
    </submittedName>
</protein>
<comment type="caution">
    <text evidence="5">The sequence shown here is derived from an EMBL/GenBank/DDBJ whole genome shotgun (WGS) entry which is preliminary data.</text>
</comment>
<sequence length="782" mass="89590">MGIIHPAEIYAQQTQESTNTEDVVRRIRFSGNENIKDRTLETLVRTRTNREFLGIPRFTPWYFIWNLSNGIFGEDPTYLNLQTVANDMERIALYYESLGFLDVAVDTTIVEYRTDKIEVSFIIDEGEPYFINTISYRGIPGFSDPQKRVNFLEQSILTKGRIDENTYRVNRQYSSQELSNEQQRIITFLKNNGYASVQRDSVIALVKPDSTSANTLDVLYQVNPGEIYRFGDIRVRLSDEEPPVNYTQKDTLIGPPHTVDSSNVIYLQKEPGTQSHFSLLSSQLLFKPGSIYNHSLYLETVNEFQNLGMLYIQRFGQNENQALPDFNREEIPVYFDLQTLTKHSISTELFGMKRYGYGTGFGIDYNNNNVFGNAENLIIGANASFEFVSPAVLEEIDTTATQSSVFRSYELRAEYSVPRLNFPFRTLDNRPGFTSGVTRYLLSYSRSDQLLFDINSDVGFNMRYEVNHTPNYSSFLDLIELDLVDTNPSDAYIRNLRNEFGTDTLQDGTIVDAFELQRILEDFEPQVSSIIRYTFRSQNTDLIKRNRGYFSEYSISVGGNIPYLIDNHISTPDTLEGNLPSLFGLSDNDLSYSRFVKLSADYRRYVPISNSGVFAWRLFGGFAQPYGGSNSIPLNRRFFAGGSNDIRGWAPFQLGPGDISTDNVNIPGGEIKLAAFSEVRQTFIRDFLGANWMAALFVDAGNVWYGPENDFRDENNQDRLEQGRFRFDNFYNQIAVGSGPGLRLDWEYVVVRFDFAFRLHDLQDGWLNNKQLYFSFGIGHSF</sequence>
<dbReference type="Pfam" id="PF01103">
    <property type="entry name" value="Omp85"/>
    <property type="match status" value="1"/>
</dbReference>